<keyword evidence="1" id="KW-0732">Signal</keyword>
<dbReference type="RefSeq" id="WP_169049996.1">
    <property type="nucleotide sequence ID" value="NZ_JAVDRD010000005.1"/>
</dbReference>
<dbReference type="PANTHER" id="PTHR22642:SF2">
    <property type="entry name" value="PROTEIN LONG AFTER FAR-RED 3"/>
    <property type="match status" value="1"/>
</dbReference>
<dbReference type="InterPro" id="IPR018228">
    <property type="entry name" value="DNase_TatD-rel_CS"/>
</dbReference>
<dbReference type="InterPro" id="IPR011059">
    <property type="entry name" value="Metal-dep_hydrolase_composite"/>
</dbReference>
<gene>
    <name evidence="3" type="ORF">J2792_002453</name>
</gene>
<dbReference type="SUPFAM" id="SSF51556">
    <property type="entry name" value="Metallo-dependent hydrolases"/>
    <property type="match status" value="1"/>
</dbReference>
<feature type="domain" description="Amidohydrolase 3" evidence="2">
    <location>
        <begin position="84"/>
        <end position="570"/>
    </location>
</feature>
<proteinExistence type="predicted"/>
<evidence type="ECO:0000313" key="4">
    <source>
        <dbReference type="Proteomes" id="UP001184150"/>
    </source>
</evidence>
<reference evidence="3 4" key="1">
    <citation type="submission" date="2023-07" db="EMBL/GenBank/DDBJ databases">
        <title>Sorghum-associated microbial communities from plants grown in Nebraska, USA.</title>
        <authorList>
            <person name="Schachtman D."/>
        </authorList>
    </citation>
    <scope>NUCLEOTIDE SEQUENCE [LARGE SCALE GENOMIC DNA]</scope>
    <source>
        <strain evidence="3 4">DS1027</strain>
    </source>
</reference>
<evidence type="ECO:0000259" key="2">
    <source>
        <dbReference type="Pfam" id="PF07969"/>
    </source>
</evidence>
<organism evidence="3 4">
    <name type="scientific">Novosphingobium capsulatum</name>
    <dbReference type="NCBI Taxonomy" id="13688"/>
    <lineage>
        <taxon>Bacteria</taxon>
        <taxon>Pseudomonadati</taxon>
        <taxon>Pseudomonadota</taxon>
        <taxon>Alphaproteobacteria</taxon>
        <taxon>Sphingomonadales</taxon>
        <taxon>Sphingomonadaceae</taxon>
        <taxon>Novosphingobium</taxon>
    </lineage>
</organism>
<protein>
    <submittedName>
        <fullName evidence="3">Amidohydrolase YtcJ</fullName>
    </submittedName>
</protein>
<dbReference type="EMBL" id="JAVDRD010000005">
    <property type="protein sequence ID" value="MDR6511581.1"/>
    <property type="molecule type" value="Genomic_DNA"/>
</dbReference>
<dbReference type="Pfam" id="PF07969">
    <property type="entry name" value="Amidohydro_3"/>
    <property type="match status" value="1"/>
</dbReference>
<accession>A0ABU1MNI6</accession>
<dbReference type="SUPFAM" id="SSF51338">
    <property type="entry name" value="Composite domain of metallo-dependent hydrolases"/>
    <property type="match status" value="1"/>
</dbReference>
<dbReference type="Gene3D" id="3.20.20.140">
    <property type="entry name" value="Metal-dependent hydrolases"/>
    <property type="match status" value="1"/>
</dbReference>
<name>A0ABU1MNI6_9SPHN</name>
<sequence length="577" mass="62894">MKLLRTSALCTSLMAMTGFAAGLAAGFASPAAAETLHREADLVLTNANVVTVDAQERLAHSVAVRDGHIVAVDDTRAWIGPQTRVIDLHGRTVLPGFIDSHTHVDGMADVEAHTVNIQVPPLAGPDAIIARLKELQKKLGPGAWLHGNGTYNQVMPTREQLDAAFPDNPVRLDWSVHDNVINHAAAVALKLDRTFPDPPAGSTGRLERTADGEVKIIRDYHVPFPVETFTHAEKKQALRDILEKFYLERGVTTVSDMAITGPDTFQAYQELRDEGKLPARVRMNPLFNKPGQTGGMLSTGWHTGLGDDMLSIGAIKFVIDGVWGTTAAVYKPFWHGSGTTWIPNNRGGTSFTQEQLTSEVVAAHKAGWQVQIHANGDRAQDMALTAYEAAQAAAPRPDARDRIEHFGHFLVQDERTAQRLARMKADGIIPSMQPAFLWRLTNVNVQEPGVKFFALRTLIDAGMHPPGGVDTIGTQNFATYPLFSIQRAVVRDTKYGTIAQGDEAITVMEGIKMFTIWSAEANFMEKTRGSIEPGKLADLVVLDADPLKTAKTGLSQIKVDMTILGGRVAYDRQQVAQ</sequence>
<dbReference type="Gene3D" id="2.30.40.10">
    <property type="entry name" value="Urease, subunit C, domain 1"/>
    <property type="match status" value="1"/>
</dbReference>
<feature type="chain" id="PRO_5046235356" evidence="1">
    <location>
        <begin position="21"/>
        <end position="577"/>
    </location>
</feature>
<comment type="caution">
    <text evidence="3">The sequence shown here is derived from an EMBL/GenBank/DDBJ whole genome shotgun (WGS) entry which is preliminary data.</text>
</comment>
<evidence type="ECO:0000313" key="3">
    <source>
        <dbReference type="EMBL" id="MDR6511581.1"/>
    </source>
</evidence>
<feature type="signal peptide" evidence="1">
    <location>
        <begin position="1"/>
        <end position="20"/>
    </location>
</feature>
<dbReference type="InterPro" id="IPR013108">
    <property type="entry name" value="Amidohydro_3"/>
</dbReference>
<dbReference type="InterPro" id="IPR033932">
    <property type="entry name" value="YtcJ-like"/>
</dbReference>
<dbReference type="Gene3D" id="3.10.310.70">
    <property type="match status" value="1"/>
</dbReference>
<dbReference type="Proteomes" id="UP001184150">
    <property type="component" value="Unassembled WGS sequence"/>
</dbReference>
<evidence type="ECO:0000256" key="1">
    <source>
        <dbReference type="SAM" id="SignalP"/>
    </source>
</evidence>
<dbReference type="PANTHER" id="PTHR22642">
    <property type="entry name" value="IMIDAZOLONEPROPIONASE"/>
    <property type="match status" value="1"/>
</dbReference>
<keyword evidence="4" id="KW-1185">Reference proteome</keyword>
<dbReference type="PROSITE" id="PS01137">
    <property type="entry name" value="TATD_1"/>
    <property type="match status" value="1"/>
</dbReference>
<dbReference type="CDD" id="cd01300">
    <property type="entry name" value="YtcJ_like"/>
    <property type="match status" value="1"/>
</dbReference>
<dbReference type="InterPro" id="IPR032466">
    <property type="entry name" value="Metal_Hydrolase"/>
</dbReference>